<evidence type="ECO:0000256" key="3">
    <source>
        <dbReference type="ARBA" id="ARBA00023110"/>
    </source>
</evidence>
<dbReference type="EMBL" id="BAABJZ010000006">
    <property type="protein sequence ID" value="GAA4873973.1"/>
    <property type="molecule type" value="Genomic_DNA"/>
</dbReference>
<dbReference type="Gene3D" id="3.10.50.40">
    <property type="match status" value="1"/>
</dbReference>
<comment type="catalytic activity">
    <reaction evidence="1 5 6">
        <text>[protein]-peptidylproline (omega=180) = [protein]-peptidylproline (omega=0)</text>
        <dbReference type="Rhea" id="RHEA:16237"/>
        <dbReference type="Rhea" id="RHEA-COMP:10747"/>
        <dbReference type="Rhea" id="RHEA-COMP:10748"/>
        <dbReference type="ChEBI" id="CHEBI:83833"/>
        <dbReference type="ChEBI" id="CHEBI:83834"/>
        <dbReference type="EC" id="5.2.1.8"/>
    </reaction>
</comment>
<dbReference type="Proteomes" id="UP001499988">
    <property type="component" value="Unassembled WGS sequence"/>
</dbReference>
<dbReference type="NCBIfam" id="NF011676">
    <property type="entry name" value="PRK15095.1"/>
    <property type="match status" value="1"/>
</dbReference>
<dbReference type="RefSeq" id="WP_345332754.1">
    <property type="nucleotide sequence ID" value="NZ_BAABJZ010000006.1"/>
</dbReference>
<evidence type="ECO:0000256" key="1">
    <source>
        <dbReference type="ARBA" id="ARBA00000971"/>
    </source>
</evidence>
<comment type="similarity">
    <text evidence="2 6">Belongs to the FKBP-type PPIase family.</text>
</comment>
<evidence type="ECO:0000256" key="6">
    <source>
        <dbReference type="RuleBase" id="RU003915"/>
    </source>
</evidence>
<evidence type="ECO:0000256" key="2">
    <source>
        <dbReference type="ARBA" id="ARBA00006577"/>
    </source>
</evidence>
<keyword evidence="3 5" id="KW-0697">Rotamase</keyword>
<dbReference type="EC" id="5.2.1.8" evidence="6"/>
<evidence type="ECO:0000256" key="4">
    <source>
        <dbReference type="ARBA" id="ARBA00023235"/>
    </source>
</evidence>
<protein>
    <recommendedName>
        <fullName evidence="6">Peptidyl-prolyl cis-trans isomerase</fullName>
        <ecNumber evidence="6">5.2.1.8</ecNumber>
    </recommendedName>
</protein>
<keyword evidence="4 5" id="KW-0413">Isomerase</keyword>
<comment type="caution">
    <text evidence="8">The sequence shown here is derived from an EMBL/GenBank/DDBJ whole genome shotgun (WGS) entry which is preliminary data.</text>
</comment>
<dbReference type="InterPro" id="IPR048261">
    <property type="entry name" value="SlpA/SlyD-like_ins_sf"/>
</dbReference>
<name>A0ABP9EB71_9GAMM</name>
<evidence type="ECO:0000313" key="9">
    <source>
        <dbReference type="Proteomes" id="UP001499988"/>
    </source>
</evidence>
<gene>
    <name evidence="8" type="primary">fkpB</name>
    <name evidence="8" type="ORF">GCM10023333_03530</name>
</gene>
<dbReference type="PANTHER" id="PTHR47861:SF4">
    <property type="entry name" value="FKBP-TYPE 16 KDA PEPTIDYL-PROLYL CIS-TRANS ISOMERASE"/>
    <property type="match status" value="1"/>
</dbReference>
<keyword evidence="9" id="KW-1185">Reference proteome</keyword>
<accession>A0ABP9EB71</accession>
<dbReference type="Gene3D" id="2.40.10.330">
    <property type="match status" value="1"/>
</dbReference>
<evidence type="ECO:0000256" key="5">
    <source>
        <dbReference type="PROSITE-ProRule" id="PRU00277"/>
    </source>
</evidence>
<evidence type="ECO:0000313" key="8">
    <source>
        <dbReference type="EMBL" id="GAA4873973.1"/>
    </source>
</evidence>
<dbReference type="GO" id="GO:0016853">
    <property type="term" value="F:isomerase activity"/>
    <property type="evidence" value="ECO:0007669"/>
    <property type="project" value="UniProtKB-KW"/>
</dbReference>
<dbReference type="SUPFAM" id="SSF54534">
    <property type="entry name" value="FKBP-like"/>
    <property type="match status" value="1"/>
</dbReference>
<dbReference type="PANTHER" id="PTHR47861">
    <property type="entry name" value="FKBP-TYPE PEPTIDYL-PROLYL CIS-TRANS ISOMERASE SLYD"/>
    <property type="match status" value="1"/>
</dbReference>
<sequence>MSDVVVGPGAQIFMHFNVELTDGTVADSTRAHGKPARLTMGDGSLSGAMEVALLGMKKGEKKRFMLDPDQAFGLSNPDNVKHMDRTQFAADADLSEGTIMAFTAADGNQYPGVIRAVEGDSVTVDFNHPLAGQTVIFDVEILDVLVKES</sequence>
<dbReference type="InterPro" id="IPR046357">
    <property type="entry name" value="PPIase_dom_sf"/>
</dbReference>
<dbReference type="PROSITE" id="PS50059">
    <property type="entry name" value="FKBP_PPIASE"/>
    <property type="match status" value="1"/>
</dbReference>
<reference evidence="9" key="1">
    <citation type="journal article" date="2019" name="Int. J. Syst. Evol. Microbiol.">
        <title>The Global Catalogue of Microorganisms (GCM) 10K type strain sequencing project: providing services to taxonomists for standard genome sequencing and annotation.</title>
        <authorList>
            <consortium name="The Broad Institute Genomics Platform"/>
            <consortium name="The Broad Institute Genome Sequencing Center for Infectious Disease"/>
            <person name="Wu L."/>
            <person name="Ma J."/>
        </authorList>
    </citation>
    <scope>NUCLEOTIDE SEQUENCE [LARGE SCALE GENOMIC DNA]</scope>
    <source>
        <strain evidence="9">JCM 18401</strain>
    </source>
</reference>
<organism evidence="8 9">
    <name type="scientific">Ferrimonas pelagia</name>
    <dbReference type="NCBI Taxonomy" id="1177826"/>
    <lineage>
        <taxon>Bacteria</taxon>
        <taxon>Pseudomonadati</taxon>
        <taxon>Pseudomonadota</taxon>
        <taxon>Gammaproteobacteria</taxon>
        <taxon>Alteromonadales</taxon>
        <taxon>Ferrimonadaceae</taxon>
        <taxon>Ferrimonas</taxon>
    </lineage>
</organism>
<dbReference type="Pfam" id="PF00254">
    <property type="entry name" value="FKBP_C"/>
    <property type="match status" value="1"/>
</dbReference>
<evidence type="ECO:0000259" key="7">
    <source>
        <dbReference type="PROSITE" id="PS50059"/>
    </source>
</evidence>
<proteinExistence type="inferred from homology"/>
<feature type="domain" description="PPIase FKBP-type" evidence="7">
    <location>
        <begin position="9"/>
        <end position="73"/>
    </location>
</feature>
<dbReference type="InterPro" id="IPR001179">
    <property type="entry name" value="PPIase_FKBP_dom"/>
</dbReference>